<dbReference type="SMART" id="SM00239">
    <property type="entry name" value="C2"/>
    <property type="match status" value="1"/>
</dbReference>
<reference evidence="3" key="1">
    <citation type="submission" date="2015-07" db="EMBL/GenBank/DDBJ databases">
        <title>Transcriptome Assembly of Anthurium amnicola.</title>
        <authorList>
            <person name="Suzuki J."/>
        </authorList>
    </citation>
    <scope>NUCLEOTIDE SEQUENCE</scope>
</reference>
<feature type="compositionally biased region" description="Pro residues" evidence="1">
    <location>
        <begin position="135"/>
        <end position="144"/>
    </location>
</feature>
<feature type="domain" description="C2" evidence="2">
    <location>
        <begin position="1"/>
        <end position="111"/>
    </location>
</feature>
<protein>
    <submittedName>
        <fullName evidence="3">Protein piccolo</fullName>
    </submittedName>
</protein>
<dbReference type="Gene3D" id="2.60.40.150">
    <property type="entry name" value="C2 domain"/>
    <property type="match status" value="1"/>
</dbReference>
<gene>
    <name evidence="3" type="primary">PCLO_6</name>
    <name evidence="3" type="ORF">g.90609</name>
</gene>
<organism evidence="3">
    <name type="scientific">Anthurium amnicola</name>
    <dbReference type="NCBI Taxonomy" id="1678845"/>
    <lineage>
        <taxon>Eukaryota</taxon>
        <taxon>Viridiplantae</taxon>
        <taxon>Streptophyta</taxon>
        <taxon>Embryophyta</taxon>
        <taxon>Tracheophyta</taxon>
        <taxon>Spermatophyta</taxon>
        <taxon>Magnoliopsida</taxon>
        <taxon>Liliopsida</taxon>
        <taxon>Araceae</taxon>
        <taxon>Pothoideae</taxon>
        <taxon>Potheae</taxon>
        <taxon>Anthurium</taxon>
    </lineage>
</organism>
<dbReference type="PROSITE" id="PS50004">
    <property type="entry name" value="C2"/>
    <property type="match status" value="1"/>
</dbReference>
<dbReference type="SUPFAM" id="SSF49562">
    <property type="entry name" value="C2 domain (Calcium/lipid-binding domain, CaLB)"/>
    <property type="match status" value="1"/>
</dbReference>
<dbReference type="AlphaFoldDB" id="A0A1D1ZAF3"/>
<dbReference type="InterPro" id="IPR047259">
    <property type="entry name" value="QUIRKY-like"/>
</dbReference>
<proteinExistence type="predicted"/>
<evidence type="ECO:0000313" key="3">
    <source>
        <dbReference type="EMBL" id="JAT63845.1"/>
    </source>
</evidence>
<name>A0A1D1ZAF3_9ARAE</name>
<accession>A0A1D1ZAF3</accession>
<evidence type="ECO:0000259" key="2">
    <source>
        <dbReference type="PROSITE" id="PS50004"/>
    </source>
</evidence>
<feature type="non-terminal residue" evidence="3">
    <location>
        <position position="154"/>
    </location>
</feature>
<dbReference type="Pfam" id="PF00168">
    <property type="entry name" value="C2"/>
    <property type="match status" value="1"/>
</dbReference>
<dbReference type="InterPro" id="IPR035892">
    <property type="entry name" value="C2_domain_sf"/>
</dbReference>
<sequence length="154" mass="15991">MKLAVEVLDASDLMPKDGHGSASAFVEVGFEGQVARTQTKAKDLSPAWNETLVFNVADPAALPDSTIDVSVYNDRGAGGGGHHGRSFLGRVRISGASVAPSPAEAAVRRCPLDKRGLFSHIRGDIALRLYAVPDPSSPPLPHPDQNPASASAAA</sequence>
<feature type="region of interest" description="Disordered" evidence="1">
    <location>
        <begin position="133"/>
        <end position="154"/>
    </location>
</feature>
<dbReference type="InterPro" id="IPR000008">
    <property type="entry name" value="C2_dom"/>
</dbReference>
<dbReference type="EMBL" id="GDJX01004091">
    <property type="protein sequence ID" value="JAT63845.1"/>
    <property type="molecule type" value="Transcribed_RNA"/>
</dbReference>
<dbReference type="PANTHER" id="PTHR31425">
    <property type="entry name" value="PHOSPHORIBOSYLANTHRANILATE TRANSFERASE ISOFORM 1"/>
    <property type="match status" value="1"/>
</dbReference>
<evidence type="ECO:0000256" key="1">
    <source>
        <dbReference type="SAM" id="MobiDB-lite"/>
    </source>
</evidence>
<dbReference type="PANTHER" id="PTHR31425:SF22">
    <property type="entry name" value="MULTIPLE C2 DOMAIN AND TRANSMEMBRANE REGION PROTEIN 6"/>
    <property type="match status" value="1"/>
</dbReference>